<name>A0ABQ6YJC5_9NOCA</name>
<keyword evidence="2" id="KW-1185">Reference proteome</keyword>
<dbReference type="EMBL" id="VMSD01000006">
    <property type="protein sequence ID" value="KAF0845748.1"/>
    <property type="molecule type" value="Genomic_DNA"/>
</dbReference>
<protein>
    <submittedName>
        <fullName evidence="1">Uncharacterized protein</fullName>
    </submittedName>
</protein>
<evidence type="ECO:0000313" key="1">
    <source>
        <dbReference type="EMBL" id="KAF0845748.1"/>
    </source>
</evidence>
<sequence length="77" mass="8447">MTVQLTWAAVSALDSVPGEVRKWRSRWLVASGFPPWLAETVTSDPEVDVHALSQLVDQGCAPELAVRILAPLPEQPR</sequence>
<dbReference type="RefSeq" id="WP_067984029.1">
    <property type="nucleotide sequence ID" value="NZ_VMSD01000006.1"/>
</dbReference>
<proteinExistence type="predicted"/>
<dbReference type="Proteomes" id="UP000798951">
    <property type="component" value="Unassembled WGS sequence"/>
</dbReference>
<comment type="caution">
    <text evidence="1">The sequence shown here is derived from an EMBL/GenBank/DDBJ whole genome shotgun (WGS) entry which is preliminary data.</text>
</comment>
<accession>A0ABQ6YJC5</accession>
<reference evidence="1 2" key="1">
    <citation type="submission" date="2019-07" db="EMBL/GenBank/DDBJ databases">
        <title>Genomic Encyclopedia of Type Strains, Phase IV (KMG-IV): sequencing the most valuable type-strain genomes for metagenomic binning, comparative biology and taxonomic classification.</title>
        <authorList>
            <person name="Goeker M."/>
        </authorList>
    </citation>
    <scope>NUCLEOTIDE SEQUENCE [LARGE SCALE GENOMIC DNA]</scope>
    <source>
        <strain evidence="1 2">DSM 44831</strain>
    </source>
</reference>
<organism evidence="1 2">
    <name type="scientific">Nocardia caishijiensis</name>
    <dbReference type="NCBI Taxonomy" id="184756"/>
    <lineage>
        <taxon>Bacteria</taxon>
        <taxon>Bacillati</taxon>
        <taxon>Actinomycetota</taxon>
        <taxon>Actinomycetes</taxon>
        <taxon>Mycobacteriales</taxon>
        <taxon>Nocardiaceae</taxon>
        <taxon>Nocardia</taxon>
    </lineage>
</organism>
<gene>
    <name evidence="1" type="ORF">FNL39_106136</name>
</gene>
<evidence type="ECO:0000313" key="2">
    <source>
        <dbReference type="Proteomes" id="UP000798951"/>
    </source>
</evidence>